<organism evidence="2 3">
    <name type="scientific">Castilleja foliolosa</name>
    <dbReference type="NCBI Taxonomy" id="1961234"/>
    <lineage>
        <taxon>Eukaryota</taxon>
        <taxon>Viridiplantae</taxon>
        <taxon>Streptophyta</taxon>
        <taxon>Embryophyta</taxon>
        <taxon>Tracheophyta</taxon>
        <taxon>Spermatophyta</taxon>
        <taxon>Magnoliopsida</taxon>
        <taxon>eudicotyledons</taxon>
        <taxon>Gunneridae</taxon>
        <taxon>Pentapetalae</taxon>
        <taxon>asterids</taxon>
        <taxon>lamiids</taxon>
        <taxon>Lamiales</taxon>
        <taxon>Orobanchaceae</taxon>
        <taxon>Pedicularideae</taxon>
        <taxon>Castillejinae</taxon>
        <taxon>Castilleja</taxon>
    </lineage>
</organism>
<feature type="chain" id="PRO_5044891279" description="Pectinesterase inhibitor domain-containing protein" evidence="1">
    <location>
        <begin position="31"/>
        <end position="188"/>
    </location>
</feature>
<keyword evidence="3" id="KW-1185">Reference proteome</keyword>
<evidence type="ECO:0000313" key="2">
    <source>
        <dbReference type="EMBL" id="KAL3619383.1"/>
    </source>
</evidence>
<dbReference type="EMBL" id="JAVIJP010000069">
    <property type="protein sequence ID" value="KAL3619383.1"/>
    <property type="molecule type" value="Genomic_DNA"/>
</dbReference>
<feature type="signal peptide" evidence="1">
    <location>
        <begin position="1"/>
        <end position="30"/>
    </location>
</feature>
<comment type="caution">
    <text evidence="2">The sequence shown here is derived from an EMBL/GenBank/DDBJ whole genome shotgun (WGS) entry which is preliminary data.</text>
</comment>
<dbReference type="Proteomes" id="UP001632038">
    <property type="component" value="Unassembled WGS sequence"/>
</dbReference>
<dbReference type="AlphaFoldDB" id="A0ABD3BQ87"/>
<reference evidence="3" key="1">
    <citation type="journal article" date="2024" name="IScience">
        <title>Strigolactones Initiate the Formation of Haustorium-like Structures in Castilleja.</title>
        <authorList>
            <person name="Buerger M."/>
            <person name="Peterson D."/>
            <person name="Chory J."/>
        </authorList>
    </citation>
    <scope>NUCLEOTIDE SEQUENCE [LARGE SCALE GENOMIC DNA]</scope>
</reference>
<keyword evidence="1" id="KW-0732">Signal</keyword>
<sequence>MNKCNHPFFILATIALISLSMLCIINYCDAAEDKISDICSSNIIPNLNRNLCEKLLTVKQNTCDHNDLRCMGQFVNSVVIIAIKFLLNGPIKAAKSGIGTKKPAKACDVKCLQATRFLNTCQLGYWSKTSAFNKSTFDYYGKRAITLLRECEDGFENELVKEPDNLNVDCKNAQDLINVMLAIGELIE</sequence>
<accession>A0ABD3BQ87</accession>
<protein>
    <recommendedName>
        <fullName evidence="4">Pectinesterase inhibitor domain-containing protein</fullName>
    </recommendedName>
</protein>
<evidence type="ECO:0000313" key="3">
    <source>
        <dbReference type="Proteomes" id="UP001632038"/>
    </source>
</evidence>
<gene>
    <name evidence="2" type="ORF">CASFOL_036953</name>
</gene>
<evidence type="ECO:0008006" key="4">
    <source>
        <dbReference type="Google" id="ProtNLM"/>
    </source>
</evidence>
<dbReference type="SUPFAM" id="SSF101148">
    <property type="entry name" value="Plant invertase/pectin methylesterase inhibitor"/>
    <property type="match status" value="1"/>
</dbReference>
<evidence type="ECO:0000256" key="1">
    <source>
        <dbReference type="SAM" id="SignalP"/>
    </source>
</evidence>
<dbReference type="InterPro" id="IPR035513">
    <property type="entry name" value="Invertase/methylesterase_inhib"/>
</dbReference>
<name>A0ABD3BQ87_9LAMI</name>
<proteinExistence type="predicted"/>